<evidence type="ECO:0000313" key="1">
    <source>
        <dbReference type="EMBL" id="GBM22868.1"/>
    </source>
</evidence>
<evidence type="ECO:0000313" key="2">
    <source>
        <dbReference type="Proteomes" id="UP000499080"/>
    </source>
</evidence>
<gene>
    <name evidence="1" type="ORF">AVEN_202138_1</name>
</gene>
<proteinExistence type="predicted"/>
<reference evidence="1 2" key="1">
    <citation type="journal article" date="2019" name="Sci. Rep.">
        <title>Orb-weaving spider Araneus ventricosus genome elucidates the spidroin gene catalogue.</title>
        <authorList>
            <person name="Kono N."/>
            <person name="Nakamura H."/>
            <person name="Ohtoshi R."/>
            <person name="Moran D.A.P."/>
            <person name="Shinohara A."/>
            <person name="Yoshida Y."/>
            <person name="Fujiwara M."/>
            <person name="Mori M."/>
            <person name="Tomita M."/>
            <person name="Arakawa K."/>
        </authorList>
    </citation>
    <scope>NUCLEOTIDE SEQUENCE [LARGE SCALE GENOMIC DNA]</scope>
</reference>
<dbReference type="AlphaFoldDB" id="A0A4Y2E4A7"/>
<organism evidence="1 2">
    <name type="scientific">Araneus ventricosus</name>
    <name type="common">Orbweaver spider</name>
    <name type="synonym">Epeira ventricosa</name>
    <dbReference type="NCBI Taxonomy" id="182803"/>
    <lineage>
        <taxon>Eukaryota</taxon>
        <taxon>Metazoa</taxon>
        <taxon>Ecdysozoa</taxon>
        <taxon>Arthropoda</taxon>
        <taxon>Chelicerata</taxon>
        <taxon>Arachnida</taxon>
        <taxon>Araneae</taxon>
        <taxon>Araneomorphae</taxon>
        <taxon>Entelegynae</taxon>
        <taxon>Araneoidea</taxon>
        <taxon>Araneidae</taxon>
        <taxon>Araneus</taxon>
    </lineage>
</organism>
<dbReference type="EMBL" id="BGPR01000488">
    <property type="protein sequence ID" value="GBM22868.1"/>
    <property type="molecule type" value="Genomic_DNA"/>
</dbReference>
<name>A0A4Y2E4A7_ARAVE</name>
<sequence length="98" mass="11518">MESIFNHTRMEIIEIQYCSDLKAKFSEYGMSDSNRYLPARLENTGKLAYEINSMFGSTYRRWECAPLNLPEEMILFNVIDQAKRGLRFNLTVPHFVCL</sequence>
<accession>A0A4Y2E4A7</accession>
<keyword evidence="2" id="KW-1185">Reference proteome</keyword>
<protein>
    <submittedName>
        <fullName evidence="1">Uncharacterized protein</fullName>
    </submittedName>
</protein>
<comment type="caution">
    <text evidence="1">The sequence shown here is derived from an EMBL/GenBank/DDBJ whole genome shotgun (WGS) entry which is preliminary data.</text>
</comment>
<dbReference type="Proteomes" id="UP000499080">
    <property type="component" value="Unassembled WGS sequence"/>
</dbReference>